<dbReference type="RefSeq" id="XP_004358440.1">
    <property type="nucleotide sequence ID" value="XM_004358383.1"/>
</dbReference>
<sequence length="103" mass="12320">MSGMIHKYRFLIRNLPKYPSRSKDKLLVVVKEEFRINRNIEEGKKLEMMKAEVDAGIKELSRYIYLDKKDNINDERDDNDDTKRHTVRFKQPDRGTNMIFGNN</sequence>
<name>F4PRZ2_CACFS</name>
<dbReference type="CDD" id="cd20251">
    <property type="entry name" value="Complex1_LYR_SF"/>
    <property type="match status" value="1"/>
</dbReference>
<reference evidence="3" key="1">
    <citation type="journal article" date="2011" name="Genome Res.">
        <title>Phylogeny-wide analysis of social amoeba genomes highlights ancient origins for complex intercellular communication.</title>
        <authorList>
            <person name="Heidel A.J."/>
            <person name="Lawal H.M."/>
            <person name="Felder M."/>
            <person name="Schilde C."/>
            <person name="Helps N.R."/>
            <person name="Tunggal B."/>
            <person name="Rivero F."/>
            <person name="John U."/>
            <person name="Schleicher M."/>
            <person name="Eichinger L."/>
            <person name="Platzer M."/>
            <person name="Noegel A.A."/>
            <person name="Schaap P."/>
            <person name="Gloeckner G."/>
        </authorList>
    </citation>
    <scope>NUCLEOTIDE SEQUENCE [LARGE SCALE GENOMIC DNA]</scope>
    <source>
        <strain evidence="3">SH3</strain>
    </source>
</reference>
<gene>
    <name evidence="2" type="ORF">DFA_00451</name>
</gene>
<dbReference type="AlphaFoldDB" id="F4PRZ2"/>
<dbReference type="KEGG" id="dfa:DFA_00451"/>
<feature type="region of interest" description="Disordered" evidence="1">
    <location>
        <begin position="73"/>
        <end position="103"/>
    </location>
</feature>
<dbReference type="Proteomes" id="UP000007797">
    <property type="component" value="Unassembled WGS sequence"/>
</dbReference>
<proteinExistence type="predicted"/>
<evidence type="ECO:0008006" key="4">
    <source>
        <dbReference type="Google" id="ProtNLM"/>
    </source>
</evidence>
<keyword evidence="3" id="KW-1185">Reference proteome</keyword>
<evidence type="ECO:0000256" key="1">
    <source>
        <dbReference type="SAM" id="MobiDB-lite"/>
    </source>
</evidence>
<dbReference type="EMBL" id="GL883010">
    <property type="protein sequence ID" value="EGG20590.1"/>
    <property type="molecule type" value="Genomic_DNA"/>
</dbReference>
<evidence type="ECO:0000313" key="2">
    <source>
        <dbReference type="EMBL" id="EGG20590.1"/>
    </source>
</evidence>
<organism evidence="2 3">
    <name type="scientific">Cavenderia fasciculata</name>
    <name type="common">Slime mold</name>
    <name type="synonym">Dictyostelium fasciculatum</name>
    <dbReference type="NCBI Taxonomy" id="261658"/>
    <lineage>
        <taxon>Eukaryota</taxon>
        <taxon>Amoebozoa</taxon>
        <taxon>Evosea</taxon>
        <taxon>Eumycetozoa</taxon>
        <taxon>Dictyostelia</taxon>
        <taxon>Acytosteliales</taxon>
        <taxon>Cavenderiaceae</taxon>
        <taxon>Cavenderia</taxon>
    </lineage>
</organism>
<protein>
    <recommendedName>
        <fullName evidence="4">LYR motif-containing protein 7</fullName>
    </recommendedName>
</protein>
<evidence type="ECO:0000313" key="3">
    <source>
        <dbReference type="Proteomes" id="UP000007797"/>
    </source>
</evidence>
<accession>F4PRZ2</accession>
<dbReference type="GeneID" id="14872835"/>
<dbReference type="OrthoDB" id="18573at2759"/>